<evidence type="ECO:0000313" key="3">
    <source>
        <dbReference type="EMBL" id="MDT0633960.1"/>
    </source>
</evidence>
<dbReference type="RefSeq" id="WP_311651694.1">
    <property type="nucleotide sequence ID" value="NZ_JAVRIB010000003.1"/>
</dbReference>
<evidence type="ECO:0000256" key="1">
    <source>
        <dbReference type="ARBA" id="ARBA00022801"/>
    </source>
</evidence>
<dbReference type="NCBIfam" id="TIGR00369">
    <property type="entry name" value="unchar_dom_1"/>
    <property type="match status" value="1"/>
</dbReference>
<dbReference type="InterPro" id="IPR052723">
    <property type="entry name" value="Acyl-CoA_thioesterase_PaaI"/>
</dbReference>
<dbReference type="Proteomes" id="UP001251857">
    <property type="component" value="Unassembled WGS sequence"/>
</dbReference>
<evidence type="ECO:0000259" key="2">
    <source>
        <dbReference type="Pfam" id="PF03061"/>
    </source>
</evidence>
<dbReference type="SUPFAM" id="SSF54637">
    <property type="entry name" value="Thioesterase/thiol ester dehydrase-isomerase"/>
    <property type="match status" value="1"/>
</dbReference>
<dbReference type="Pfam" id="PF03061">
    <property type="entry name" value="4HBT"/>
    <property type="match status" value="1"/>
</dbReference>
<accession>A0ABU3BXC3</accession>
<proteinExistence type="predicted"/>
<keyword evidence="1 3" id="KW-0378">Hydrolase</keyword>
<dbReference type="GO" id="GO:0016787">
    <property type="term" value="F:hydrolase activity"/>
    <property type="evidence" value="ECO:0007669"/>
    <property type="project" value="UniProtKB-KW"/>
</dbReference>
<dbReference type="CDD" id="cd03443">
    <property type="entry name" value="PaaI_thioesterase"/>
    <property type="match status" value="1"/>
</dbReference>
<gene>
    <name evidence="3" type="primary">paaI</name>
    <name evidence="3" type="ORF">RM532_03210</name>
</gene>
<dbReference type="InterPro" id="IPR029069">
    <property type="entry name" value="HotDog_dom_sf"/>
</dbReference>
<reference evidence="3 4" key="1">
    <citation type="submission" date="2023-09" db="EMBL/GenBank/DDBJ databases">
        <authorList>
            <person name="Rey-Velasco X."/>
        </authorList>
    </citation>
    <scope>NUCLEOTIDE SEQUENCE [LARGE SCALE GENOMIC DNA]</scope>
    <source>
        <strain evidence="3 4">W335</strain>
    </source>
</reference>
<dbReference type="NCBIfam" id="TIGR02286">
    <property type="entry name" value="PaaD"/>
    <property type="match status" value="1"/>
</dbReference>
<dbReference type="InterPro" id="IPR011973">
    <property type="entry name" value="PaaD"/>
</dbReference>
<dbReference type="PANTHER" id="PTHR42856">
    <property type="entry name" value="ACYL-COENZYME A THIOESTERASE PAAI"/>
    <property type="match status" value="1"/>
</dbReference>
<dbReference type="InterPro" id="IPR003736">
    <property type="entry name" value="PAAI_dom"/>
</dbReference>
<evidence type="ECO:0000313" key="4">
    <source>
        <dbReference type="Proteomes" id="UP001251857"/>
    </source>
</evidence>
<name>A0ABU3BXC3_9GAMM</name>
<dbReference type="EMBL" id="JAVRIB010000003">
    <property type="protein sequence ID" value="MDT0633960.1"/>
    <property type="molecule type" value="Genomic_DNA"/>
</dbReference>
<organism evidence="3 4">
    <name type="scientific">Spectribacter hydrogenoxidans</name>
    <dbReference type="NCBI Taxonomy" id="3075608"/>
    <lineage>
        <taxon>Bacteria</taxon>
        <taxon>Pseudomonadati</taxon>
        <taxon>Pseudomonadota</taxon>
        <taxon>Gammaproteobacteria</taxon>
        <taxon>Salinisphaerales</taxon>
        <taxon>Salinisphaeraceae</taxon>
        <taxon>Spectribacter</taxon>
    </lineage>
</organism>
<feature type="domain" description="Thioesterase" evidence="2">
    <location>
        <begin position="55"/>
        <end position="128"/>
    </location>
</feature>
<dbReference type="InterPro" id="IPR006683">
    <property type="entry name" value="Thioestr_dom"/>
</dbReference>
<sequence>MATDPDRDGLAARVVAAMYARDAASQAFGMSIREVCAARVCVSMTVRADMTQAVGTCHGGVIFSLADSAFAFACNRFNEKTVAAGCGIEFLHPAGVGDVLTAEAVEQAAMGRSGIYDVRVTNQNGETIALFRGKSRRISGSTIE</sequence>
<dbReference type="Gene3D" id="3.10.129.10">
    <property type="entry name" value="Hotdog Thioesterase"/>
    <property type="match status" value="1"/>
</dbReference>
<dbReference type="PANTHER" id="PTHR42856:SF1">
    <property type="entry name" value="ACYL-COENZYME A THIOESTERASE PAAI"/>
    <property type="match status" value="1"/>
</dbReference>
<comment type="caution">
    <text evidence="3">The sequence shown here is derived from an EMBL/GenBank/DDBJ whole genome shotgun (WGS) entry which is preliminary data.</text>
</comment>
<keyword evidence="4" id="KW-1185">Reference proteome</keyword>
<protein>
    <submittedName>
        <fullName evidence="3">Hydroxyphenylacetyl-CoA thioesterase PaaI</fullName>
        <ecNumber evidence="3">3.1.2.-</ecNumber>
    </submittedName>
</protein>
<dbReference type="EC" id="3.1.2.-" evidence="3"/>